<feature type="domain" description="Peptidase M16 C-terminal" evidence="3">
    <location>
        <begin position="195"/>
        <end position="378"/>
    </location>
</feature>
<dbReference type="GO" id="GO:0003743">
    <property type="term" value="F:translation initiation factor activity"/>
    <property type="evidence" value="ECO:0007669"/>
    <property type="project" value="UniProtKB-KW"/>
</dbReference>
<reference evidence="4 5" key="1">
    <citation type="submission" date="2019-04" db="EMBL/GenBank/DDBJ databases">
        <title>High contiguity whole genome sequence and gene annotation resource for two Venturia nashicola isolates.</title>
        <authorList>
            <person name="Prokchorchik M."/>
            <person name="Won K."/>
            <person name="Lee Y."/>
            <person name="Choi E.D."/>
            <person name="Segonzac C."/>
            <person name="Sohn K.H."/>
        </authorList>
    </citation>
    <scope>NUCLEOTIDE SEQUENCE [LARGE SCALE GENOMIC DNA]</scope>
    <source>
        <strain evidence="4 5">PRI2</strain>
    </source>
</reference>
<evidence type="ECO:0000259" key="2">
    <source>
        <dbReference type="Pfam" id="PF00675"/>
    </source>
</evidence>
<dbReference type="SUPFAM" id="SSF63411">
    <property type="entry name" value="LuxS/MPP-like metallohydrolase"/>
    <property type="match status" value="4"/>
</dbReference>
<dbReference type="FunFam" id="3.30.830.10:FF:000031">
    <property type="entry name" value="Putative zinc metalloprotease"/>
    <property type="match status" value="1"/>
</dbReference>
<keyword evidence="4" id="KW-0648">Protein biosynthesis</keyword>
<feature type="domain" description="Peptidase M16 N-terminal" evidence="2">
    <location>
        <begin position="55"/>
        <end position="108"/>
    </location>
</feature>
<dbReference type="InterPro" id="IPR011249">
    <property type="entry name" value="Metalloenz_LuxS/M16"/>
</dbReference>
<dbReference type="Gene3D" id="3.30.830.10">
    <property type="entry name" value="Metalloenzyme, LuxS/M16 peptidase-like"/>
    <property type="match status" value="4"/>
</dbReference>
<accession>A0A4Z1PMI1</accession>
<dbReference type="EMBL" id="SNSC02000001">
    <property type="protein sequence ID" value="TID27379.1"/>
    <property type="molecule type" value="Genomic_DNA"/>
</dbReference>
<feature type="compositionally biased region" description="Acidic residues" evidence="1">
    <location>
        <begin position="1019"/>
        <end position="1052"/>
    </location>
</feature>
<dbReference type="AlphaFoldDB" id="A0A4Z1PMI1"/>
<dbReference type="STRING" id="86259.A0A4Z1PMI1"/>
<dbReference type="Pfam" id="PF00675">
    <property type="entry name" value="Peptidase_M16"/>
    <property type="match status" value="1"/>
</dbReference>
<dbReference type="FunFam" id="3.30.830.10:FF:000015">
    <property type="entry name" value="Putative zinc metalloprotease"/>
    <property type="match status" value="1"/>
</dbReference>
<keyword evidence="5" id="KW-1185">Reference proteome</keyword>
<comment type="caution">
    <text evidence="4">The sequence shown here is derived from an EMBL/GenBank/DDBJ whole genome shotgun (WGS) entry which is preliminary data.</text>
</comment>
<feature type="domain" description="Peptidase M16 C-terminal" evidence="3">
    <location>
        <begin position="743"/>
        <end position="910"/>
    </location>
</feature>
<proteinExistence type="predicted"/>
<evidence type="ECO:0000256" key="1">
    <source>
        <dbReference type="SAM" id="MobiDB-lite"/>
    </source>
</evidence>
<dbReference type="Pfam" id="PF05193">
    <property type="entry name" value="Peptidase_M16_C"/>
    <property type="match status" value="2"/>
</dbReference>
<feature type="region of interest" description="Disordered" evidence="1">
    <location>
        <begin position="1014"/>
        <end position="1052"/>
    </location>
</feature>
<dbReference type="FunFam" id="3.30.830.10:FF:000036">
    <property type="entry name" value="Putative zinc metalloprotease"/>
    <property type="match status" value="1"/>
</dbReference>
<organism evidence="4 5">
    <name type="scientific">Venturia nashicola</name>
    <dbReference type="NCBI Taxonomy" id="86259"/>
    <lineage>
        <taxon>Eukaryota</taxon>
        <taxon>Fungi</taxon>
        <taxon>Dikarya</taxon>
        <taxon>Ascomycota</taxon>
        <taxon>Pezizomycotina</taxon>
        <taxon>Dothideomycetes</taxon>
        <taxon>Pleosporomycetidae</taxon>
        <taxon>Venturiales</taxon>
        <taxon>Venturiaceae</taxon>
        <taxon>Venturia</taxon>
    </lineage>
</organism>
<dbReference type="PANTHER" id="PTHR43016:SF16">
    <property type="entry name" value="METALLOPROTEASE, PUTATIVE (AFU_ORTHOLOGUE AFUA_4G07610)-RELATED"/>
    <property type="match status" value="1"/>
</dbReference>
<dbReference type="GO" id="GO:0046872">
    <property type="term" value="F:metal ion binding"/>
    <property type="evidence" value="ECO:0007669"/>
    <property type="project" value="InterPro"/>
</dbReference>
<evidence type="ECO:0000313" key="4">
    <source>
        <dbReference type="EMBL" id="TID27379.1"/>
    </source>
</evidence>
<protein>
    <submittedName>
        <fullName evidence="4">Eukaryotic translation initiation factor 3 subunit B</fullName>
    </submittedName>
</protein>
<evidence type="ECO:0000313" key="5">
    <source>
        <dbReference type="Proteomes" id="UP000298493"/>
    </source>
</evidence>
<dbReference type="PANTHER" id="PTHR43016">
    <property type="entry name" value="PRESEQUENCE PROTEASE"/>
    <property type="match status" value="1"/>
</dbReference>
<evidence type="ECO:0000259" key="3">
    <source>
        <dbReference type="Pfam" id="PF05193"/>
    </source>
</evidence>
<gene>
    <name evidence="4" type="ORF">E6O75_ATG00146</name>
</gene>
<name>A0A4Z1PMI1_9PEZI</name>
<keyword evidence="4" id="KW-0396">Initiation factor</keyword>
<sequence>MAAKSHFKTIQNFKSEYAVAEFTQYESTRTGLRVAVVDRESPKVAGYFAFATEIHDDSGAPHTLEHLVFMGSKSYKYKGVLDRLATRAYSFTNAWTGTDQTVYTLDTAGWGGFSQILPVYLEHCLVPTLTDAGCYTEVHHIDGTGHDAGVVYSEMQGVQNTQSELMELQAKRLLYPQGNGFRYETGGMMEALRVLSADRIREFHKEMYQPKNMRVILIGEINHDELLTILDKFEDGILEDVPSLEAPFKRPWVDSQNPPALKESVTQTVEFPEEDESTGEISIAFFGPDCNNALEGAATNVLLTYLAGSEVAILENTLVEKEELASAVYYYTETRPNCVIWFNLSSVATDKLELVQKRFFEVINEAASKSLDMAYMQDCIKRFRRQVVYATETSSTVFNDPLIEDHLYGSRDGKDLEDAVSTLKWFDILETWTDNQWRKFLSKYLVDNKFVSILGVPSAKMSAKLKADETARVKAQQEKFGKEGLEDLALKLDMAKKLNDRPIPPEIIDSFPVPSTDSIHFIPSTTARSGLAKQMGKLDNNIQSIIDKDNSNNLPLFIHYEHVNTAFVHVSLVLNTSVIPLELKPLLPVYLQNFFVTPVERNGKRLDFEQVVVALEQDTITYTIEGGKYLGNSELIRIKFVVEPAKFETAIKWIRDLAFHSIFDPERIKPTLTKLLADIPDEKRSGNDMMNAVDAMVHLAPNSSSRAQSTLVKALYLKRISKLLAKEPETVITMFNNLQKSLFTFSNMRVFLVANFEKLPNPVSTFSHLIKGLDTTSPILPLDSRKAVLSSAAQEPGKVAYIIPMPTIDSSFALFTARGLESYQHPKLPALMVALAYLDAVEGPLWVAVRGTGLAYGTNFSRSVDTGLIGFSIYRSPNAFEAYKAAKKVIEDFAHGERAFEQFELEGAISSIVVGFADEQPTAISAAAVGFVNQVIKGIPKNWGSEILRHVRSVTVQELVDVMKEYLVPVFQPGKSDVVVTCGSIMEEGLKKSFEEAGFKPEVRNLVSFQEDYGLNAMDGEDDADDNNNDTEVESDSESEEGSDSDSSEEVK</sequence>
<dbReference type="InterPro" id="IPR011765">
    <property type="entry name" value="Pept_M16_N"/>
</dbReference>
<dbReference type="InterPro" id="IPR007863">
    <property type="entry name" value="Peptidase_M16_C"/>
</dbReference>
<dbReference type="Proteomes" id="UP000298493">
    <property type="component" value="Unassembled WGS sequence"/>
</dbReference>